<comment type="caution">
    <text evidence="13">The sequence shown here is derived from an EMBL/GenBank/DDBJ whole genome shotgun (WGS) entry which is preliminary data.</text>
</comment>
<dbReference type="CDD" id="cd18587">
    <property type="entry name" value="ABC_6TM_LapB_like"/>
    <property type="match status" value="1"/>
</dbReference>
<dbReference type="InterPro" id="IPR003593">
    <property type="entry name" value="AAA+_ATPase"/>
</dbReference>
<dbReference type="PROSITE" id="PS50893">
    <property type="entry name" value="ABC_TRANSPORTER_2"/>
    <property type="match status" value="1"/>
</dbReference>
<proteinExistence type="predicted"/>
<dbReference type="PATRIC" id="fig|1328313.3.peg.2570"/>
<dbReference type="OrthoDB" id="9806127at2"/>
<dbReference type="Gene3D" id="3.90.70.10">
    <property type="entry name" value="Cysteine proteinases"/>
    <property type="match status" value="1"/>
</dbReference>
<comment type="subcellular location">
    <subcellularLocation>
        <location evidence="1">Cell membrane</location>
        <topology evidence="1">Multi-pass membrane protein</topology>
    </subcellularLocation>
</comment>
<accession>W7QVR3</accession>
<keyword evidence="14" id="KW-1185">Reference proteome</keyword>
<evidence type="ECO:0000256" key="3">
    <source>
        <dbReference type="ARBA" id="ARBA00022475"/>
    </source>
</evidence>
<name>W7QVR3_9ALTE</name>
<dbReference type="PROSITE" id="PS50990">
    <property type="entry name" value="PEPTIDASE_C39"/>
    <property type="match status" value="1"/>
</dbReference>
<evidence type="ECO:0000256" key="8">
    <source>
        <dbReference type="ARBA" id="ARBA00023136"/>
    </source>
</evidence>
<dbReference type="Pfam" id="PF00664">
    <property type="entry name" value="ABC_membrane"/>
    <property type="match status" value="1"/>
</dbReference>
<feature type="domain" description="ABC transmembrane type-1" evidence="11">
    <location>
        <begin position="174"/>
        <end position="452"/>
    </location>
</feature>
<dbReference type="InterPro" id="IPR011527">
    <property type="entry name" value="ABC1_TM_dom"/>
</dbReference>
<keyword evidence="6 13" id="KW-0067">ATP-binding</keyword>
<dbReference type="eggNOG" id="COG2274">
    <property type="taxonomic scope" value="Bacteria"/>
</dbReference>
<dbReference type="GO" id="GO:0005524">
    <property type="term" value="F:ATP binding"/>
    <property type="evidence" value="ECO:0007669"/>
    <property type="project" value="UniProtKB-KW"/>
</dbReference>
<evidence type="ECO:0000259" key="11">
    <source>
        <dbReference type="PROSITE" id="PS50929"/>
    </source>
</evidence>
<dbReference type="InterPro" id="IPR017750">
    <property type="entry name" value="ATPase_T1SS"/>
</dbReference>
<dbReference type="SUPFAM" id="SSF52540">
    <property type="entry name" value="P-loop containing nucleoside triphosphate hydrolases"/>
    <property type="match status" value="1"/>
</dbReference>
<evidence type="ECO:0000256" key="7">
    <source>
        <dbReference type="ARBA" id="ARBA00022989"/>
    </source>
</evidence>
<keyword evidence="5" id="KW-0547">Nucleotide-binding</keyword>
<dbReference type="PROSITE" id="PS00211">
    <property type="entry name" value="ABC_TRANSPORTER_1"/>
    <property type="match status" value="1"/>
</dbReference>
<feature type="transmembrane region" description="Helical" evidence="9">
    <location>
        <begin position="208"/>
        <end position="225"/>
    </location>
</feature>
<dbReference type="PANTHER" id="PTHR24221:SF248">
    <property type="entry name" value="ABC TRANSPORTER TRANSMEMBRANE REGION"/>
    <property type="match status" value="1"/>
</dbReference>
<keyword evidence="8 9" id="KW-0472">Membrane</keyword>
<dbReference type="AlphaFoldDB" id="W7QVR3"/>
<dbReference type="Pfam" id="PF00005">
    <property type="entry name" value="ABC_tran"/>
    <property type="match status" value="1"/>
</dbReference>
<reference evidence="13 14" key="1">
    <citation type="journal article" date="2014" name="Genome Announc.">
        <title>Draft Genome Sequence of the Agar-Degrading Bacterium Catenovulum sp. Strain DS-2, Isolated from Intestines of Haliotis diversicolor.</title>
        <authorList>
            <person name="Shan D."/>
            <person name="Li X."/>
            <person name="Gu Z."/>
            <person name="Wei G."/>
            <person name="Gao Z."/>
            <person name="Shao Z."/>
        </authorList>
    </citation>
    <scope>NUCLEOTIDE SEQUENCE [LARGE SCALE GENOMIC DNA]</scope>
    <source>
        <strain evidence="13 14">DS-2</strain>
    </source>
</reference>
<dbReference type="EMBL" id="ARZY01000024">
    <property type="protein sequence ID" value="EWH09375.1"/>
    <property type="molecule type" value="Genomic_DNA"/>
</dbReference>
<dbReference type="NCBIfam" id="TIGR03375">
    <property type="entry name" value="type_I_sec_LssB"/>
    <property type="match status" value="1"/>
</dbReference>
<feature type="transmembrane region" description="Helical" evidence="9">
    <location>
        <begin position="406"/>
        <end position="432"/>
    </location>
</feature>
<dbReference type="RefSeq" id="WP_051479848.1">
    <property type="nucleotide sequence ID" value="NZ_ARZY01000024.1"/>
</dbReference>
<dbReference type="Gene3D" id="3.40.50.300">
    <property type="entry name" value="P-loop containing nucleotide triphosphate hydrolases"/>
    <property type="match status" value="1"/>
</dbReference>
<dbReference type="CDD" id="cd03245">
    <property type="entry name" value="ABCC_bacteriocin_exporters"/>
    <property type="match status" value="1"/>
</dbReference>
<evidence type="ECO:0000259" key="10">
    <source>
        <dbReference type="PROSITE" id="PS50893"/>
    </source>
</evidence>
<dbReference type="InterPro" id="IPR005074">
    <property type="entry name" value="Peptidase_C39"/>
</dbReference>
<evidence type="ECO:0000256" key="1">
    <source>
        <dbReference type="ARBA" id="ARBA00004651"/>
    </source>
</evidence>
<dbReference type="Gene3D" id="1.20.1560.10">
    <property type="entry name" value="ABC transporter type 1, transmembrane domain"/>
    <property type="match status" value="1"/>
</dbReference>
<keyword evidence="2" id="KW-0813">Transport</keyword>
<feature type="domain" description="ABC transporter" evidence="10">
    <location>
        <begin position="484"/>
        <end position="719"/>
    </location>
</feature>
<dbReference type="PROSITE" id="PS50929">
    <property type="entry name" value="ABC_TM1F"/>
    <property type="match status" value="1"/>
</dbReference>
<dbReference type="CDD" id="cd02421">
    <property type="entry name" value="Peptidase_C39_likeD"/>
    <property type="match status" value="1"/>
</dbReference>
<dbReference type="InterPro" id="IPR027417">
    <property type="entry name" value="P-loop_NTPase"/>
</dbReference>
<sequence length="720" mass="79816">MQEHARKQKQNENLQLAAEQTDQLLGCLSFISKYYGKPFSAQSMSAGLPLVNGYLTPQLLPRAASRAGLDAKIVKKPLNDVSSLLLPCILLLDDNRACVLISYKDNQAEVAWPELPDGVDEISLDDIAPQYTGYCVLLKKRYRFDARSPEVLKTKDGHWFWGTLKQNIPLYRDALFAAFFINLIAVATPLFVMNVYDRVVPNSALDTLWVMTIGMIVVMVFDFALKQSRSYLLDLAAKKSDVLLSSRIFEKVLGMNMSAKPQSVGAFARNIQEFDSIRDFITSATIATVIDIPFSLIILTVVAIIAGPIAIAPLVAIIVMLAYSAWVKHKMRLLVEQGGRYTTMKNAHLIESLSGLENLKLNCAESQFQQKWEEVNGNISSWNLGIKKLATTVSSFSAFMQQLSSVVVIVIGVYLIIEGEISMGALIAAVMLSNRIMQPFSQISLLATRYNQAESALKTLDEIMQLPDESVEQYLHRPYLDGQVEFNQVSFVYPNSENKVVKNLSFNIKAKEKVAIIGRIGAGKSTIEKLLMGFYKPNEGAIRVDGIDINQISPADLRSKIGCLPQDINLFYGSIRDNITLGVPHVEDERILRAARLAGVTSFTDTDPDGLDRQVGERGAFLSGGQRQAVALARALLFNPPVLVLDEPTSNMDNFSEHKVKQQLAILAQDKTFVLITHKMSMLELVDRVIVVERGQIVIDGPTKQVMQQLRSGNVKAPQA</sequence>
<protein>
    <submittedName>
        <fullName evidence="13">Toxin secretion ATP-binding protein</fullName>
    </submittedName>
</protein>
<dbReference type="Proteomes" id="UP000019276">
    <property type="component" value="Unassembled WGS sequence"/>
</dbReference>
<organism evidence="13 14">
    <name type="scientific">Catenovulum agarivorans DS-2</name>
    <dbReference type="NCBI Taxonomy" id="1328313"/>
    <lineage>
        <taxon>Bacteria</taxon>
        <taxon>Pseudomonadati</taxon>
        <taxon>Pseudomonadota</taxon>
        <taxon>Gammaproteobacteria</taxon>
        <taxon>Alteromonadales</taxon>
        <taxon>Alteromonadaceae</taxon>
        <taxon>Catenovulum</taxon>
    </lineage>
</organism>
<dbReference type="GO" id="GO:0008233">
    <property type="term" value="F:peptidase activity"/>
    <property type="evidence" value="ECO:0007669"/>
    <property type="project" value="InterPro"/>
</dbReference>
<evidence type="ECO:0000256" key="5">
    <source>
        <dbReference type="ARBA" id="ARBA00022741"/>
    </source>
</evidence>
<dbReference type="FunFam" id="3.40.50.300:FF:000299">
    <property type="entry name" value="ABC transporter ATP-binding protein/permease"/>
    <property type="match status" value="1"/>
</dbReference>
<dbReference type="InterPro" id="IPR017871">
    <property type="entry name" value="ABC_transporter-like_CS"/>
</dbReference>
<dbReference type="STRING" id="1328313.DS2_12604"/>
<dbReference type="GO" id="GO:0006508">
    <property type="term" value="P:proteolysis"/>
    <property type="evidence" value="ECO:0007669"/>
    <property type="project" value="InterPro"/>
</dbReference>
<keyword evidence="4 9" id="KW-0812">Transmembrane</keyword>
<dbReference type="GO" id="GO:0016887">
    <property type="term" value="F:ATP hydrolysis activity"/>
    <property type="evidence" value="ECO:0007669"/>
    <property type="project" value="InterPro"/>
</dbReference>
<dbReference type="InterPro" id="IPR036640">
    <property type="entry name" value="ABC1_TM_sf"/>
</dbReference>
<dbReference type="GO" id="GO:0140359">
    <property type="term" value="F:ABC-type transporter activity"/>
    <property type="evidence" value="ECO:0007669"/>
    <property type="project" value="InterPro"/>
</dbReference>
<dbReference type="InterPro" id="IPR039421">
    <property type="entry name" value="Type_1_exporter"/>
</dbReference>
<feature type="domain" description="Peptidase C39" evidence="12">
    <location>
        <begin position="17"/>
        <end position="138"/>
    </location>
</feature>
<dbReference type="GO" id="GO:0005886">
    <property type="term" value="C:plasma membrane"/>
    <property type="evidence" value="ECO:0007669"/>
    <property type="project" value="UniProtKB-SubCell"/>
</dbReference>
<keyword evidence="7 9" id="KW-1133">Transmembrane helix</keyword>
<dbReference type="SMART" id="SM00382">
    <property type="entry name" value="AAA"/>
    <property type="match status" value="1"/>
</dbReference>
<gene>
    <name evidence="13" type="ORF">DS2_12604</name>
</gene>
<evidence type="ECO:0000256" key="9">
    <source>
        <dbReference type="SAM" id="Phobius"/>
    </source>
</evidence>
<dbReference type="SUPFAM" id="SSF90123">
    <property type="entry name" value="ABC transporter transmembrane region"/>
    <property type="match status" value="1"/>
</dbReference>
<dbReference type="GO" id="GO:0034040">
    <property type="term" value="F:ATPase-coupled lipid transmembrane transporter activity"/>
    <property type="evidence" value="ECO:0007669"/>
    <property type="project" value="TreeGrafter"/>
</dbReference>
<evidence type="ECO:0000259" key="12">
    <source>
        <dbReference type="PROSITE" id="PS50990"/>
    </source>
</evidence>
<evidence type="ECO:0000313" key="14">
    <source>
        <dbReference type="Proteomes" id="UP000019276"/>
    </source>
</evidence>
<dbReference type="PANTHER" id="PTHR24221">
    <property type="entry name" value="ATP-BINDING CASSETTE SUB-FAMILY B"/>
    <property type="match status" value="1"/>
</dbReference>
<evidence type="ECO:0000313" key="13">
    <source>
        <dbReference type="EMBL" id="EWH09375.1"/>
    </source>
</evidence>
<feature type="transmembrane region" description="Helical" evidence="9">
    <location>
        <begin position="174"/>
        <end position="196"/>
    </location>
</feature>
<dbReference type="Pfam" id="PF03412">
    <property type="entry name" value="Peptidase_C39"/>
    <property type="match status" value="1"/>
</dbReference>
<dbReference type="InterPro" id="IPR003439">
    <property type="entry name" value="ABC_transporter-like_ATP-bd"/>
</dbReference>
<evidence type="ECO:0000256" key="6">
    <source>
        <dbReference type="ARBA" id="ARBA00022840"/>
    </source>
</evidence>
<feature type="transmembrane region" description="Helical" evidence="9">
    <location>
        <begin position="296"/>
        <end position="326"/>
    </location>
</feature>
<evidence type="ECO:0000256" key="4">
    <source>
        <dbReference type="ARBA" id="ARBA00022692"/>
    </source>
</evidence>
<evidence type="ECO:0000256" key="2">
    <source>
        <dbReference type="ARBA" id="ARBA00022448"/>
    </source>
</evidence>
<keyword evidence="3" id="KW-1003">Cell membrane</keyword>